<accession>A0AA95H9Y4</accession>
<dbReference type="Pfam" id="PF01345">
    <property type="entry name" value="DUF11"/>
    <property type="match status" value="1"/>
</dbReference>
<feature type="region of interest" description="Disordered" evidence="1">
    <location>
        <begin position="354"/>
        <end position="376"/>
    </location>
</feature>
<dbReference type="NCBIfam" id="TIGR01451">
    <property type="entry name" value="B_ant_repeat"/>
    <property type="match status" value="2"/>
</dbReference>
<dbReference type="InterPro" id="IPR047589">
    <property type="entry name" value="DUF11_rpt"/>
</dbReference>
<evidence type="ECO:0000256" key="2">
    <source>
        <dbReference type="SAM" id="SignalP"/>
    </source>
</evidence>
<dbReference type="AlphaFoldDB" id="A0AA95H9Y4"/>
<dbReference type="PANTHER" id="PTHR34819:SF3">
    <property type="entry name" value="CELL SURFACE PROTEIN"/>
    <property type="match status" value="1"/>
</dbReference>
<reference evidence="4" key="1">
    <citation type="journal article" date="2023" name="Int. J. Mol. Sci.">
        <title>Metagenomics Revealed a New Genus 'Candidatus Thiocaldithrix dubininis' gen. nov., sp. nov. and a New Species 'Candidatus Thiothrix putei' sp. nov. in the Family Thiotrichaceae, Some Members of Which Have Traits of Both Na+- and H+-Motive Energetics.</title>
        <authorList>
            <person name="Ravin N.V."/>
            <person name="Muntyan M.S."/>
            <person name="Smolyakov D.D."/>
            <person name="Rudenko T.S."/>
            <person name="Beletsky A.V."/>
            <person name="Mardanov A.V."/>
            <person name="Grabovich M.Y."/>
        </authorList>
    </citation>
    <scope>NUCLEOTIDE SEQUENCE</scope>
    <source>
        <strain evidence="4">GKL-01</strain>
    </source>
</reference>
<dbReference type="SUPFAM" id="SSF49401">
    <property type="entry name" value="Bacterial adhesins"/>
    <property type="match status" value="1"/>
</dbReference>
<reference evidence="4" key="2">
    <citation type="submission" date="2023-04" db="EMBL/GenBank/DDBJ databases">
        <authorList>
            <person name="Beletskiy A.V."/>
            <person name="Mardanov A.V."/>
            <person name="Ravin N.V."/>
        </authorList>
    </citation>
    <scope>NUCLEOTIDE SEQUENCE</scope>
    <source>
        <strain evidence="4">GKL-01</strain>
    </source>
</reference>
<organism evidence="4">
    <name type="scientific">Candidatus Thiocaldithrix dubininis</name>
    <dbReference type="NCBI Taxonomy" id="3080823"/>
    <lineage>
        <taxon>Bacteria</taxon>
        <taxon>Pseudomonadati</taxon>
        <taxon>Pseudomonadota</taxon>
        <taxon>Gammaproteobacteria</taxon>
        <taxon>Thiotrichales</taxon>
        <taxon>Thiotrichaceae</taxon>
        <taxon>Candidatus Thiocaldithrix</taxon>
    </lineage>
</organism>
<evidence type="ECO:0000313" key="4">
    <source>
        <dbReference type="EMBL" id="WGZ90836.1"/>
    </source>
</evidence>
<gene>
    <name evidence="4" type="ORF">QJT80_15335</name>
</gene>
<dbReference type="Proteomes" id="UP001300672">
    <property type="component" value="Chromosome"/>
</dbReference>
<feature type="signal peptide" evidence="2">
    <location>
        <begin position="1"/>
        <end position="31"/>
    </location>
</feature>
<dbReference type="InterPro" id="IPR008966">
    <property type="entry name" value="Adhesion_dom_sf"/>
</dbReference>
<dbReference type="InterPro" id="IPR001434">
    <property type="entry name" value="OmcB-like_DUF11"/>
</dbReference>
<dbReference type="KEGG" id="tdu:QJT80_15335"/>
<sequence>MKHLSVNKLATACASALLTGGMLLHISPAIAATAAGTQIKNLATVTYEDTNGNKYSAQSNEAIITVKQVYSAEIGSDTTKLAAAGQVVYVQSTLTNTGNGEDKYTLAAIDDNTLTGDNINASSIKVYLDSNGNGLADAGEKELSATDVVSLLAGQSASIVMAVAVPNTATAGDKLGAKLTATPTSGTVTDISPSKGADAADGTNQTLITVSNDAILNFTKSAVIDSVNNQITYTLSVTNTGNQTAADVKFFDAFPTGTTFVTGSASASGLLVANNDALPVSTTLNETDTAVAVDVNRDGDKTDTALTGIYALDKALAPGQTASITFKVSYDPATFNNDSIPGSAGDVIKNTAVVTGDTDGNPATPPQESPSNSTQTTLPQAFKVSANDTGENTADAINDGKDDNAANDVQLVQSAPAGSVVLFNVDVTNTGTGRDTFELSMAGSTFPAGTVFTYWNADGTVQLVDTNSKGGVDTGMLEAGTSTTIMVKAQLPASATTGGTATFTATSANDPSATPQKDTTVLQLEAVTAPGVDVYENNPAKKGSSVNEDTLGAAPYNVNKTGQNPGDRVALTGVVGGKVEIPFYIDNGSGSSDSFQLTAGSSLVAGTVGALPAGWSVLFYKGDGAGHATGSPITSTALLPAMSNGHEYVAVVSIPTDPAYALADYVADNNGDGTKDTMLANADTDGDQPIFIQIKSANSNASDIMLDAIDVTPLAQVTLTPPGSNQIQPGGSVDYTNSLDNTGNTTETVELTATNSKSGESWNNTVKVPVDTDGDNKPDVFKTLAELAPGDVIIGIDPNGNPARIEVTDTDGDNNPEVTLEPGEKFDLSATTFAPSDAAPGTTDILTISATNVKPSSPSTTVDNASTVILGQVRLEKSVAYDAACDGTPDGAAGQEFAANLTAQVAPKECAIWQIKVENQGDADALNVIVRDKVPAFSTFVAGSMKYCIDLGCSPAAVTDGVDADAGKFVDPDITFYAGSTPNPATDKGGKLLPGQQATVRFSTKVN</sequence>
<keyword evidence="2" id="KW-0732">Signal</keyword>
<feature type="chain" id="PRO_5041727155" evidence="2">
    <location>
        <begin position="32"/>
        <end position="1007"/>
    </location>
</feature>
<feature type="domain" description="DUF11" evidence="3">
    <location>
        <begin position="226"/>
        <end position="342"/>
    </location>
</feature>
<proteinExistence type="predicted"/>
<dbReference type="InterPro" id="IPR051172">
    <property type="entry name" value="Chlamydia_OmcB"/>
</dbReference>
<evidence type="ECO:0000256" key="1">
    <source>
        <dbReference type="SAM" id="MobiDB-lite"/>
    </source>
</evidence>
<name>A0AA95H9Y4_9GAMM</name>
<evidence type="ECO:0000259" key="3">
    <source>
        <dbReference type="Pfam" id="PF01345"/>
    </source>
</evidence>
<dbReference type="PANTHER" id="PTHR34819">
    <property type="entry name" value="LARGE CYSTEINE-RICH PERIPLASMIC PROTEIN OMCB"/>
    <property type="match status" value="1"/>
</dbReference>
<protein>
    <submittedName>
        <fullName evidence="4">DUF11 domain-containing protein</fullName>
    </submittedName>
</protein>
<dbReference type="EMBL" id="CP124755">
    <property type="protein sequence ID" value="WGZ90836.1"/>
    <property type="molecule type" value="Genomic_DNA"/>
</dbReference>